<dbReference type="PANTHER" id="PTHR12526:SF630">
    <property type="entry name" value="GLYCOSYLTRANSFERASE"/>
    <property type="match status" value="1"/>
</dbReference>
<evidence type="ECO:0008006" key="4">
    <source>
        <dbReference type="Google" id="ProtNLM"/>
    </source>
</evidence>
<dbReference type="Proteomes" id="UP000078543">
    <property type="component" value="Unassembled WGS sequence"/>
</dbReference>
<dbReference type="CDD" id="cd03801">
    <property type="entry name" value="GT4_PimA-like"/>
    <property type="match status" value="1"/>
</dbReference>
<evidence type="ECO:0000256" key="1">
    <source>
        <dbReference type="SAM" id="MobiDB-lite"/>
    </source>
</evidence>
<reference evidence="2 3" key="1">
    <citation type="submission" date="2016-04" db="EMBL/GenBank/DDBJ databases">
        <title>Draft genome sequence of freshwater magnetotactic bacteria Magnetospirillum marisnigri SP-1 and Magnetospirillum moscoviense BB-1.</title>
        <authorList>
            <person name="Koziaeva V."/>
            <person name="Dziuba M.V."/>
            <person name="Ivanov T.M."/>
            <person name="Kuznetsov B."/>
            <person name="Grouzdev D.S."/>
        </authorList>
    </citation>
    <scope>NUCLEOTIDE SEQUENCE [LARGE SCALE GENOMIC DNA]</scope>
    <source>
        <strain evidence="2 3">BB-1</strain>
    </source>
</reference>
<name>A0A178MYS3_9PROT</name>
<dbReference type="RefSeq" id="WP_068498204.1">
    <property type="nucleotide sequence ID" value="NZ_LWQU01000104.1"/>
</dbReference>
<feature type="region of interest" description="Disordered" evidence="1">
    <location>
        <begin position="452"/>
        <end position="473"/>
    </location>
</feature>
<accession>A0A178MYS3</accession>
<sequence length="473" mass="53000">MRQAPDPQRAETARMKVCFVVPYSYTLFNPETNFPFGGMEVQAHMIATTLAKRPGFDVRFVVFNHGQPARQLIDGIQLISYPRQRVQRSAAKPMWSLLPQWKGHGRVIALSHRKSTRPLYHAIMAIQEAIDRVRALPTAIRLYRQWARTENHLAFLASPYCQSPWRISTYRQIDADIFVGFGASELMAELAAFCEITDKRFVLFGASDSDFDPQYIPHSSIRNYYGCRAGHCHFCITTADRIIVQNKVQQAAAMEYFGRHSRVIVNPINLSLRGGDLPARQERKQILWIGKADMVKRPLLAIEVARACPDLDFLLVVNPNRPEVEEQLAKGKPANVTIIPHLKRHDVPVEVERSLLLLNTSRFEGFPNVFLEAFRAGTPVASLAVDPDGVLSEHGCGVCAGNDLQALIRQIRHLATDVQAWESCSAAALAYVASTHDVEHVTDQVIEVLEDVESSRTTARPTAVEPPSPFTST</sequence>
<gene>
    <name evidence="2" type="ORF">A6A05_00625</name>
</gene>
<dbReference type="SUPFAM" id="SSF53756">
    <property type="entry name" value="UDP-Glycosyltransferase/glycogen phosphorylase"/>
    <property type="match status" value="1"/>
</dbReference>
<dbReference type="STRING" id="1437059.A6A05_00625"/>
<dbReference type="Pfam" id="PF13692">
    <property type="entry name" value="Glyco_trans_1_4"/>
    <property type="match status" value="1"/>
</dbReference>
<feature type="compositionally biased region" description="Pro residues" evidence="1">
    <location>
        <begin position="464"/>
        <end position="473"/>
    </location>
</feature>
<dbReference type="OrthoDB" id="7249056at2"/>
<evidence type="ECO:0000313" key="3">
    <source>
        <dbReference type="Proteomes" id="UP000078543"/>
    </source>
</evidence>
<dbReference type="Gene3D" id="3.40.50.2000">
    <property type="entry name" value="Glycogen Phosphorylase B"/>
    <property type="match status" value="1"/>
</dbReference>
<evidence type="ECO:0000313" key="2">
    <source>
        <dbReference type="EMBL" id="OAN55098.1"/>
    </source>
</evidence>
<dbReference type="PANTHER" id="PTHR12526">
    <property type="entry name" value="GLYCOSYLTRANSFERASE"/>
    <property type="match status" value="1"/>
</dbReference>
<dbReference type="AlphaFoldDB" id="A0A178MYS3"/>
<proteinExistence type="predicted"/>
<keyword evidence="3" id="KW-1185">Reference proteome</keyword>
<protein>
    <recommendedName>
        <fullName evidence="4">Glycosyl transferase family 1 domain-containing protein</fullName>
    </recommendedName>
</protein>
<comment type="caution">
    <text evidence="2">The sequence shown here is derived from an EMBL/GenBank/DDBJ whole genome shotgun (WGS) entry which is preliminary data.</text>
</comment>
<organism evidence="2 3">
    <name type="scientific">Magnetospirillum moscoviense</name>
    <dbReference type="NCBI Taxonomy" id="1437059"/>
    <lineage>
        <taxon>Bacteria</taxon>
        <taxon>Pseudomonadati</taxon>
        <taxon>Pseudomonadota</taxon>
        <taxon>Alphaproteobacteria</taxon>
        <taxon>Rhodospirillales</taxon>
        <taxon>Rhodospirillaceae</taxon>
        <taxon>Magnetospirillum</taxon>
    </lineage>
</organism>
<dbReference type="EMBL" id="LWQU01000104">
    <property type="protein sequence ID" value="OAN55098.1"/>
    <property type="molecule type" value="Genomic_DNA"/>
</dbReference>